<evidence type="ECO:0000256" key="2">
    <source>
        <dbReference type="ARBA" id="ARBA00023315"/>
    </source>
</evidence>
<dbReference type="Proteomes" id="UP001201273">
    <property type="component" value="Unassembled WGS sequence"/>
</dbReference>
<evidence type="ECO:0000256" key="1">
    <source>
        <dbReference type="ARBA" id="ARBA00022679"/>
    </source>
</evidence>
<dbReference type="Gene3D" id="3.90.70.10">
    <property type="entry name" value="Cysteine proteinases"/>
    <property type="match status" value="1"/>
</dbReference>
<dbReference type="PANTHER" id="PTHR43420:SF44">
    <property type="entry name" value="ACETYLTRANSFERASE YPEA"/>
    <property type="match status" value="1"/>
</dbReference>
<evidence type="ECO:0000313" key="5">
    <source>
        <dbReference type="Proteomes" id="UP001201273"/>
    </source>
</evidence>
<dbReference type="PANTHER" id="PTHR43420">
    <property type="entry name" value="ACETYLTRANSFERASE"/>
    <property type="match status" value="1"/>
</dbReference>
<dbReference type="InterPro" id="IPR021770">
    <property type="entry name" value="DUF3335"/>
</dbReference>
<accession>A0ABS8W537</accession>
<dbReference type="Pfam" id="PF11814">
    <property type="entry name" value="DUF3335"/>
    <property type="match status" value="1"/>
</dbReference>
<dbReference type="InterPro" id="IPR000182">
    <property type="entry name" value="GNAT_dom"/>
</dbReference>
<dbReference type="PROSITE" id="PS51186">
    <property type="entry name" value="GNAT"/>
    <property type="match status" value="1"/>
</dbReference>
<keyword evidence="1" id="KW-0808">Transferase</keyword>
<dbReference type="EMBL" id="JAIMJA010000003">
    <property type="protein sequence ID" value="MCE2594082.1"/>
    <property type="molecule type" value="Genomic_DNA"/>
</dbReference>
<protein>
    <submittedName>
        <fullName evidence="4">GNAT family N-acetyltransferase/peptidase C39 family protein</fullName>
    </submittedName>
</protein>
<dbReference type="SUPFAM" id="SSF55729">
    <property type="entry name" value="Acyl-CoA N-acyltransferases (Nat)"/>
    <property type="match status" value="1"/>
</dbReference>
<gene>
    <name evidence="4" type="ORF">K6Y31_04565</name>
</gene>
<name>A0ABS8W537_9GAMM</name>
<comment type="caution">
    <text evidence="4">The sequence shown here is derived from an EMBL/GenBank/DDBJ whole genome shotgun (WGS) entry which is preliminary data.</text>
</comment>
<dbReference type="InterPro" id="IPR050680">
    <property type="entry name" value="YpeA/RimI_acetyltransf"/>
</dbReference>
<reference evidence="4 5" key="1">
    <citation type="journal article" date="2022" name="Environ. Microbiol. Rep.">
        <title>Eco-phylogenetic analyses reveal divergent evolution of vitamin B12 metabolism in the marine bacterial family 'Psychromonadaceae'.</title>
        <authorList>
            <person name="Jin X."/>
            <person name="Yang Y."/>
            <person name="Cao H."/>
            <person name="Gao B."/>
            <person name="Zhao Z."/>
        </authorList>
    </citation>
    <scope>NUCLEOTIDE SEQUENCE [LARGE SCALE GENOMIC DNA]</scope>
    <source>
        <strain evidence="4 5">MKS20</strain>
    </source>
</reference>
<dbReference type="InterPro" id="IPR016181">
    <property type="entry name" value="Acyl_CoA_acyltransferase"/>
</dbReference>
<sequence>MLLRAATPTDLASLNQLELAVFPGDRISARQMKRFITSPLAYLLVVEVRQQIAGYSLVLFNRGTQLARLYSVAVASAYRGQNLAYKMVQQCEQEAIARGFITLRLEVRNDNIAAKNLYYKMGYKVLKTLVHYYDDLADGVRMHKRLDPPGPSSVLAMPLYVQTLPFTCGPSCLLMSFAYLDNNYQPNRLDEVKIWREATTVFMTSGHGGCSAQGLALAAHERGFGVELFSQSASVPFIDSVRDSDKKAVIELVHQDFSQRLTTLNIATQTQSPTLNQLRQWIKSGYCVLMLISTYRFNGEKGPHWIVLSGMNEQYFFFHDPNVEQQRDIINSAYVPISQSELTNMVKYGKQKQISYVVIKPKKQAS</sequence>
<dbReference type="Gene3D" id="3.40.630.30">
    <property type="match status" value="1"/>
</dbReference>
<evidence type="ECO:0000259" key="3">
    <source>
        <dbReference type="PROSITE" id="PS51186"/>
    </source>
</evidence>
<dbReference type="Pfam" id="PF00583">
    <property type="entry name" value="Acetyltransf_1"/>
    <property type="match status" value="1"/>
</dbReference>
<feature type="domain" description="N-acetyltransferase" evidence="3">
    <location>
        <begin position="1"/>
        <end position="147"/>
    </location>
</feature>
<dbReference type="CDD" id="cd04301">
    <property type="entry name" value="NAT_SF"/>
    <property type="match status" value="1"/>
</dbReference>
<keyword evidence="2" id="KW-0012">Acyltransferase</keyword>
<proteinExistence type="predicted"/>
<dbReference type="RefSeq" id="WP_233051659.1">
    <property type="nucleotide sequence ID" value="NZ_JAIMJA010000003.1"/>
</dbReference>
<organism evidence="4 5">
    <name type="scientific">Motilimonas cestriensis</name>
    <dbReference type="NCBI Taxonomy" id="2742685"/>
    <lineage>
        <taxon>Bacteria</taxon>
        <taxon>Pseudomonadati</taxon>
        <taxon>Pseudomonadota</taxon>
        <taxon>Gammaproteobacteria</taxon>
        <taxon>Alteromonadales</taxon>
        <taxon>Alteromonadales genera incertae sedis</taxon>
        <taxon>Motilimonas</taxon>
    </lineage>
</organism>
<evidence type="ECO:0000313" key="4">
    <source>
        <dbReference type="EMBL" id="MCE2594082.1"/>
    </source>
</evidence>
<keyword evidence="5" id="KW-1185">Reference proteome</keyword>